<name>A0ABQ2RMQ2_9ACTN</name>
<comment type="caution">
    <text evidence="2">The sequence shown here is derived from an EMBL/GenBank/DDBJ whole genome shotgun (WGS) entry which is preliminary data.</text>
</comment>
<keyword evidence="3" id="KW-1185">Reference proteome</keyword>
<evidence type="ECO:0000256" key="1">
    <source>
        <dbReference type="SAM" id="Phobius"/>
    </source>
</evidence>
<dbReference type="Proteomes" id="UP000611554">
    <property type="component" value="Unassembled WGS sequence"/>
</dbReference>
<sequence length="68" mass="7465">MASSLTITATRSWLTNSFSFSGKKRGTAPFPVLGLPPLLAVLAAGHVFSTDRGRRTRALRVLRLLLRR</sequence>
<protein>
    <submittedName>
        <fullName evidence="2">Uncharacterized protein</fullName>
    </submittedName>
</protein>
<keyword evidence="1" id="KW-0472">Membrane</keyword>
<reference evidence="3" key="1">
    <citation type="journal article" date="2019" name="Int. J. Syst. Evol. Microbiol.">
        <title>The Global Catalogue of Microorganisms (GCM) 10K type strain sequencing project: providing services to taxonomists for standard genome sequencing and annotation.</title>
        <authorList>
            <consortium name="The Broad Institute Genomics Platform"/>
            <consortium name="The Broad Institute Genome Sequencing Center for Infectious Disease"/>
            <person name="Wu L."/>
            <person name="Ma J."/>
        </authorList>
    </citation>
    <scope>NUCLEOTIDE SEQUENCE [LARGE SCALE GENOMIC DNA]</scope>
    <source>
        <strain evidence="3">JCM 3115</strain>
    </source>
</reference>
<proteinExistence type="predicted"/>
<evidence type="ECO:0000313" key="2">
    <source>
        <dbReference type="EMBL" id="GGQ34493.1"/>
    </source>
</evidence>
<feature type="transmembrane region" description="Helical" evidence="1">
    <location>
        <begin position="28"/>
        <end position="48"/>
    </location>
</feature>
<gene>
    <name evidence="2" type="ORF">GCM10010140_75570</name>
</gene>
<accession>A0ABQ2RMQ2</accession>
<evidence type="ECO:0000313" key="3">
    <source>
        <dbReference type="Proteomes" id="UP000611554"/>
    </source>
</evidence>
<keyword evidence="1" id="KW-1133">Transmembrane helix</keyword>
<dbReference type="EMBL" id="BMQJ01000037">
    <property type="protein sequence ID" value="GGQ34493.1"/>
    <property type="molecule type" value="Genomic_DNA"/>
</dbReference>
<keyword evidence="1" id="KW-0812">Transmembrane</keyword>
<organism evidence="2 3">
    <name type="scientific">Streptosporangium pseudovulgare</name>
    <dbReference type="NCBI Taxonomy" id="35765"/>
    <lineage>
        <taxon>Bacteria</taxon>
        <taxon>Bacillati</taxon>
        <taxon>Actinomycetota</taxon>
        <taxon>Actinomycetes</taxon>
        <taxon>Streptosporangiales</taxon>
        <taxon>Streptosporangiaceae</taxon>
        <taxon>Streptosporangium</taxon>
    </lineage>
</organism>